<evidence type="ECO:0000256" key="6">
    <source>
        <dbReference type="ARBA" id="ARBA00023136"/>
    </source>
</evidence>
<keyword evidence="3" id="KW-0812">Transmembrane</keyword>
<evidence type="ECO:0000256" key="5">
    <source>
        <dbReference type="ARBA" id="ARBA00022989"/>
    </source>
</evidence>
<dbReference type="Gene3D" id="2.70.150.10">
    <property type="entry name" value="Calcium-transporting ATPase, cytoplasmic transduction domain A"/>
    <property type="match status" value="1"/>
</dbReference>
<accession>A0A378XIP3</accession>
<keyword evidence="6" id="KW-0472">Membrane</keyword>
<dbReference type="SFLD" id="SFLDG00002">
    <property type="entry name" value="C1.7:_P-type_atpase_like"/>
    <property type="match status" value="1"/>
</dbReference>
<comment type="subcellular location">
    <subcellularLocation>
        <location evidence="9">Cell membrane</location>
    </subcellularLocation>
    <subcellularLocation>
        <location evidence="1">Membrane</location>
    </subcellularLocation>
</comment>
<evidence type="ECO:0000256" key="7">
    <source>
        <dbReference type="ARBA" id="ARBA00039097"/>
    </source>
</evidence>
<dbReference type="STRING" id="1122619.GCA_000373745_02176"/>
<dbReference type="SFLD" id="SFLDF00027">
    <property type="entry name" value="p-type_atpase"/>
    <property type="match status" value="1"/>
</dbReference>
<keyword evidence="11" id="KW-0378">Hydrolase</keyword>
<proteinExistence type="inferred from homology"/>
<evidence type="ECO:0000313" key="12">
    <source>
        <dbReference type="Proteomes" id="UP000254603"/>
    </source>
</evidence>
<keyword evidence="9" id="KW-0547">Nucleotide-binding</keyword>
<dbReference type="NCBIfam" id="TIGR01494">
    <property type="entry name" value="ATPase_P-type"/>
    <property type="match status" value="1"/>
</dbReference>
<dbReference type="NCBIfam" id="TIGR01525">
    <property type="entry name" value="ATPase-IB_hvy"/>
    <property type="match status" value="1"/>
</dbReference>
<dbReference type="InterPro" id="IPR051014">
    <property type="entry name" value="Cation_Transport_ATPase_IB"/>
</dbReference>
<evidence type="ECO:0000256" key="4">
    <source>
        <dbReference type="ARBA" id="ARBA00022967"/>
    </source>
</evidence>
<dbReference type="EMBL" id="UGSB01000001">
    <property type="protein sequence ID" value="SUA56311.1"/>
    <property type="molecule type" value="Genomic_DNA"/>
</dbReference>
<dbReference type="InterPro" id="IPR036412">
    <property type="entry name" value="HAD-like_sf"/>
</dbReference>
<keyword evidence="9" id="KW-0479">Metal-binding</keyword>
<dbReference type="SFLD" id="SFLDS00003">
    <property type="entry name" value="Haloacid_Dehalogenase"/>
    <property type="match status" value="1"/>
</dbReference>
<evidence type="ECO:0000256" key="1">
    <source>
        <dbReference type="ARBA" id="ARBA00004370"/>
    </source>
</evidence>
<sequence length="710" mass="76850">MAGVIRLEVVHEIPGRVRWRCVIATADKHHYASQLDKMVSCFEGVKSVRWNSRINSLTVLYHSEQNDSESLALQILNLTTKNKSSDLSELSYDESNPQASAIKNEQPPTLKPVLLSLLSSTATQVVGQPLKLPISLVSALPVLKDGVEDLFRNGINSHVLEALAVSISLFRKDYFTANATSFMLAIGGYLEQNIQYRSDEMLKHLLAPSAKTVWVVQNGSEKEVPISELQVGDEVVVSAGELIPIDGTVLKGMASVNEAALTGESVPVSRGHKDRVYSGSLVQEGRLHIYAENVGEKALIARIANFVQSALDSRSNIQLEATNMADRLVPLVLALSAVTYLASGDWRRLAAVLQADYSCALKLSTPVAFKSAMYEAGRRGVLAKSATALEGFARADTFVFDKTGTLSTGQLEVTDVVSLSATLDADHILNMAASVEEHSIHPIAEAVVLASKQLKNPQHFDHKEVEFVVAHGVVSTIQDKRIVVGSRHFLEDHENIPLEQHNTLIDELHQAGKALLYIAWGGEIMGIIALRDGIRHNAKETLKRLRDSGVKRLVMLSGDHPERAQAVGDELGLDLVYGGLLPQEKSDILKDLSQKYGSIVFVGDGVNDAPALSIAGVGVSMHNGADVARVAADVVLLEDDFARIADMRELSVITERLIKSNFGLTAILNSSILLAAASGKLQPVATSVLHNGSTIAILLRAFLRARLPTK</sequence>
<dbReference type="InterPro" id="IPR023214">
    <property type="entry name" value="HAD_sf"/>
</dbReference>
<dbReference type="SUPFAM" id="SSF56784">
    <property type="entry name" value="HAD-like"/>
    <property type="match status" value="1"/>
</dbReference>
<keyword evidence="5" id="KW-1133">Transmembrane helix</keyword>
<dbReference type="EC" id="7.2.2.12" evidence="7"/>
<dbReference type="GO" id="GO:0016887">
    <property type="term" value="F:ATP hydrolysis activity"/>
    <property type="evidence" value="ECO:0007669"/>
    <property type="project" value="InterPro"/>
</dbReference>
<protein>
    <recommendedName>
        <fullName evidence="7">P-type Zn(2+) transporter</fullName>
        <ecNumber evidence="7">7.2.2.12</ecNumber>
    </recommendedName>
</protein>
<dbReference type="CDD" id="cd07550">
    <property type="entry name" value="P-type_ATPase_HM"/>
    <property type="match status" value="1"/>
</dbReference>
<keyword evidence="4" id="KW-1278">Translocase</keyword>
<dbReference type="RefSeq" id="WP_018575360.1">
    <property type="nucleotide sequence ID" value="NZ_CP065725.1"/>
</dbReference>
<dbReference type="SUPFAM" id="SSF81653">
    <property type="entry name" value="Calcium ATPase, transduction domain A"/>
    <property type="match status" value="1"/>
</dbReference>
<reference evidence="11 12" key="1">
    <citation type="submission" date="2018-06" db="EMBL/GenBank/DDBJ databases">
        <authorList>
            <consortium name="Pathogen Informatics"/>
            <person name="Doyle S."/>
        </authorList>
    </citation>
    <scope>NUCLEOTIDE SEQUENCE [LARGE SCALE GENOMIC DNA]</scope>
    <source>
        <strain evidence="11 12">NCTC11997</strain>
    </source>
</reference>
<dbReference type="GO" id="GO:0005524">
    <property type="term" value="F:ATP binding"/>
    <property type="evidence" value="ECO:0007669"/>
    <property type="project" value="UniProtKB-UniRule"/>
</dbReference>
<comment type="catalytic activity">
    <reaction evidence="8">
        <text>Zn(2+)(in) + ATP + H2O = Zn(2+)(out) + ADP + phosphate + H(+)</text>
        <dbReference type="Rhea" id="RHEA:20621"/>
        <dbReference type="ChEBI" id="CHEBI:15377"/>
        <dbReference type="ChEBI" id="CHEBI:15378"/>
        <dbReference type="ChEBI" id="CHEBI:29105"/>
        <dbReference type="ChEBI" id="CHEBI:30616"/>
        <dbReference type="ChEBI" id="CHEBI:43474"/>
        <dbReference type="ChEBI" id="CHEBI:456216"/>
        <dbReference type="EC" id="7.2.2.12"/>
    </reaction>
</comment>
<dbReference type="InterPro" id="IPR059000">
    <property type="entry name" value="ATPase_P-type_domA"/>
</dbReference>
<dbReference type="AlphaFoldDB" id="A0A378XIP3"/>
<dbReference type="PANTHER" id="PTHR48085">
    <property type="entry name" value="CADMIUM/ZINC-TRANSPORTING ATPASE HMA2-RELATED"/>
    <property type="match status" value="1"/>
</dbReference>
<dbReference type="GO" id="GO:0005886">
    <property type="term" value="C:plasma membrane"/>
    <property type="evidence" value="ECO:0007669"/>
    <property type="project" value="UniProtKB-SubCell"/>
</dbReference>
<evidence type="ECO:0000256" key="3">
    <source>
        <dbReference type="ARBA" id="ARBA00022692"/>
    </source>
</evidence>
<evidence type="ECO:0000256" key="2">
    <source>
        <dbReference type="ARBA" id="ARBA00006024"/>
    </source>
</evidence>
<dbReference type="Pfam" id="PF00122">
    <property type="entry name" value="E1-E2_ATPase"/>
    <property type="match status" value="1"/>
</dbReference>
<dbReference type="Gene3D" id="3.40.50.1000">
    <property type="entry name" value="HAD superfamily/HAD-like"/>
    <property type="match status" value="1"/>
</dbReference>
<dbReference type="InterPro" id="IPR008250">
    <property type="entry name" value="ATPase_P-typ_transduc_dom_A_sf"/>
</dbReference>
<dbReference type="GO" id="GO:0046872">
    <property type="term" value="F:metal ion binding"/>
    <property type="evidence" value="ECO:0007669"/>
    <property type="project" value="UniProtKB-KW"/>
</dbReference>
<dbReference type="InterPro" id="IPR044492">
    <property type="entry name" value="P_typ_ATPase_HD_dom"/>
</dbReference>
<dbReference type="InterPro" id="IPR023299">
    <property type="entry name" value="ATPase_P-typ_cyto_dom_N"/>
</dbReference>
<evidence type="ECO:0000259" key="10">
    <source>
        <dbReference type="Pfam" id="PF00122"/>
    </source>
</evidence>
<dbReference type="Gene3D" id="3.40.1110.10">
    <property type="entry name" value="Calcium-transporting ATPase, cytoplasmic domain N"/>
    <property type="match status" value="1"/>
</dbReference>
<evidence type="ECO:0000313" key="11">
    <source>
        <dbReference type="EMBL" id="SUA56311.1"/>
    </source>
</evidence>
<dbReference type="OrthoDB" id="8552908at2"/>
<dbReference type="GO" id="GO:0016463">
    <property type="term" value="F:P-type zinc transporter activity"/>
    <property type="evidence" value="ECO:0007669"/>
    <property type="project" value="UniProtKB-EC"/>
</dbReference>
<evidence type="ECO:0000256" key="9">
    <source>
        <dbReference type="RuleBase" id="RU362081"/>
    </source>
</evidence>
<dbReference type="InterPro" id="IPR027256">
    <property type="entry name" value="P-typ_ATPase_IB"/>
</dbReference>
<comment type="similarity">
    <text evidence="2 9">Belongs to the cation transport ATPase (P-type) (TC 3.A.3) family. Type IB subfamily.</text>
</comment>
<dbReference type="Proteomes" id="UP000254603">
    <property type="component" value="Unassembled WGS sequence"/>
</dbReference>
<gene>
    <name evidence="11" type="primary">copA_2</name>
    <name evidence="11" type="ORF">NCTC11997_02053</name>
</gene>
<dbReference type="PANTHER" id="PTHR48085:SF5">
    <property type="entry name" value="CADMIUM_ZINC-TRANSPORTING ATPASE HMA4-RELATED"/>
    <property type="match status" value="1"/>
</dbReference>
<keyword evidence="9" id="KW-0067">ATP-binding</keyword>
<dbReference type="PROSITE" id="PS01229">
    <property type="entry name" value="COF_2"/>
    <property type="match status" value="1"/>
</dbReference>
<keyword evidence="9" id="KW-1003">Cell membrane</keyword>
<evidence type="ECO:0000256" key="8">
    <source>
        <dbReference type="ARBA" id="ARBA00047308"/>
    </source>
</evidence>
<name>A0A378XIP3_9BURK</name>
<dbReference type="PRINTS" id="PR00119">
    <property type="entry name" value="CATATPASE"/>
</dbReference>
<feature type="domain" description="P-type ATPase A" evidence="10">
    <location>
        <begin position="210"/>
        <end position="307"/>
    </location>
</feature>
<dbReference type="Pfam" id="PF00702">
    <property type="entry name" value="Hydrolase"/>
    <property type="match status" value="1"/>
</dbReference>
<dbReference type="InterPro" id="IPR001757">
    <property type="entry name" value="P_typ_ATPase"/>
</dbReference>
<organism evidence="11 12">
    <name type="scientific">Oligella ureolytica</name>
    <dbReference type="NCBI Taxonomy" id="90244"/>
    <lineage>
        <taxon>Bacteria</taxon>
        <taxon>Pseudomonadati</taxon>
        <taxon>Pseudomonadota</taxon>
        <taxon>Betaproteobacteria</taxon>
        <taxon>Burkholderiales</taxon>
        <taxon>Alcaligenaceae</taxon>
        <taxon>Oligella</taxon>
    </lineage>
</organism>